<accession>A0A8H7T2V9</accession>
<dbReference type="OrthoDB" id="3200163at2759"/>
<evidence type="ECO:0000313" key="2">
    <source>
        <dbReference type="Proteomes" id="UP000664132"/>
    </source>
</evidence>
<reference evidence="1" key="1">
    <citation type="submission" date="2021-02" db="EMBL/GenBank/DDBJ databases">
        <title>Genome sequence Cadophora malorum strain M34.</title>
        <authorList>
            <person name="Stefanovic E."/>
            <person name="Vu D."/>
            <person name="Scully C."/>
            <person name="Dijksterhuis J."/>
            <person name="Roader J."/>
            <person name="Houbraken J."/>
        </authorList>
    </citation>
    <scope>NUCLEOTIDE SEQUENCE</scope>
    <source>
        <strain evidence="1">M34</strain>
    </source>
</reference>
<dbReference type="EMBL" id="JAFJYH010000491">
    <property type="protein sequence ID" value="KAG4411332.1"/>
    <property type="molecule type" value="Genomic_DNA"/>
</dbReference>
<protein>
    <recommendedName>
        <fullName evidence="3">Fungal N-terminal domain-containing protein</fullName>
    </recommendedName>
</protein>
<evidence type="ECO:0008006" key="3">
    <source>
        <dbReference type="Google" id="ProtNLM"/>
    </source>
</evidence>
<gene>
    <name evidence="1" type="ORF">IFR04_015541</name>
</gene>
<organism evidence="1 2">
    <name type="scientific">Cadophora malorum</name>
    <dbReference type="NCBI Taxonomy" id="108018"/>
    <lineage>
        <taxon>Eukaryota</taxon>
        <taxon>Fungi</taxon>
        <taxon>Dikarya</taxon>
        <taxon>Ascomycota</taxon>
        <taxon>Pezizomycotina</taxon>
        <taxon>Leotiomycetes</taxon>
        <taxon>Helotiales</taxon>
        <taxon>Ploettnerulaceae</taxon>
        <taxon>Cadophora</taxon>
    </lineage>
</organism>
<keyword evidence="2" id="KW-1185">Reference proteome</keyword>
<comment type="caution">
    <text evidence="1">The sequence shown here is derived from an EMBL/GenBank/DDBJ whole genome shotgun (WGS) entry which is preliminary data.</text>
</comment>
<dbReference type="AlphaFoldDB" id="A0A8H7T2V9"/>
<dbReference type="Proteomes" id="UP000664132">
    <property type="component" value="Unassembled WGS sequence"/>
</dbReference>
<evidence type="ECO:0000313" key="1">
    <source>
        <dbReference type="EMBL" id="KAG4411332.1"/>
    </source>
</evidence>
<name>A0A8H7T2V9_9HELO</name>
<sequence>MSPHSLPLSSPVFIIVFQPIFTSLVMAETLGAVASGFAVVSLAIQVAETINKMRNFYSLMQSAPADILFAIKELETLSLILEDVDRSVQEQVFLDPKAKLGVMRSWRLCKTATQGLVALVEKLEDNLGGARGKMRAKIGVAMKKGEMDDFRSKIESAKTTMQLANQIYYQAVQNQRWESLEQDVMGLRRSHERHHSIIEREVVQIRSFVMTSPSADGHCPQNLLGSINAVELDENVNEEDDNEVRKKPCSFPPRQAVRQRHHLKTFAGMNLMSGLLSYALAADGLVTAASVSFALPKWICARRFELRMMKSRQG</sequence>
<proteinExistence type="predicted"/>